<sequence>MTEEKDNRPTVLWTCDVPGWAYYNRIMRISKVLTGYRHIIWYFGNRFPRHVQQKIVSEADIIICQGVKSLRLVQLKSLDFSKGDTPEVVLAERFNNVIARLDSVRIDINGEYYDIWTGQALPA</sequence>
<dbReference type="AlphaFoldDB" id="X0VP20"/>
<comment type="caution">
    <text evidence="1">The sequence shown here is derived from an EMBL/GenBank/DDBJ whole genome shotgun (WGS) entry which is preliminary data.</text>
</comment>
<reference evidence="1" key="1">
    <citation type="journal article" date="2014" name="Front. Microbiol.">
        <title>High frequency of phylogenetically diverse reductive dehalogenase-homologous genes in deep subseafloor sedimentary metagenomes.</title>
        <authorList>
            <person name="Kawai M."/>
            <person name="Futagami T."/>
            <person name="Toyoda A."/>
            <person name="Takaki Y."/>
            <person name="Nishi S."/>
            <person name="Hori S."/>
            <person name="Arai W."/>
            <person name="Tsubouchi T."/>
            <person name="Morono Y."/>
            <person name="Uchiyama I."/>
            <person name="Ito T."/>
            <person name="Fujiyama A."/>
            <person name="Inagaki F."/>
            <person name="Takami H."/>
        </authorList>
    </citation>
    <scope>NUCLEOTIDE SEQUENCE</scope>
    <source>
        <strain evidence="1">Expedition CK06-06</strain>
    </source>
</reference>
<accession>X0VP20</accession>
<protein>
    <submittedName>
        <fullName evidence="1">Uncharacterized protein</fullName>
    </submittedName>
</protein>
<name>X0VP20_9ZZZZ</name>
<proteinExistence type="predicted"/>
<evidence type="ECO:0000313" key="1">
    <source>
        <dbReference type="EMBL" id="GAG14218.1"/>
    </source>
</evidence>
<gene>
    <name evidence="1" type="ORF">S01H1_57537</name>
</gene>
<organism evidence="1">
    <name type="scientific">marine sediment metagenome</name>
    <dbReference type="NCBI Taxonomy" id="412755"/>
    <lineage>
        <taxon>unclassified sequences</taxon>
        <taxon>metagenomes</taxon>
        <taxon>ecological metagenomes</taxon>
    </lineage>
</organism>
<dbReference type="EMBL" id="BARS01037527">
    <property type="protein sequence ID" value="GAG14218.1"/>
    <property type="molecule type" value="Genomic_DNA"/>
</dbReference>